<protein>
    <submittedName>
        <fullName evidence="1">Uncharacterized protein</fullName>
    </submittedName>
</protein>
<sequence>MAGGYAENSIFSLASSKKMWPGIPIVLLIAGCTVSASHLNTSAPGDAPSENKLIASDSDMILTKIALLLTHAHLDDNINVSKILDVRLAGGESETGRGDMIYACALQSYTNTKIWKGRRYRYEKEPAYFASQPFPATSKCFNPYVVNNENPAHVSASLSININVNNVCITDSDIKRHFKDAYYSESRGGFSVRYRTGDVNDHIVLRIESTRTGKICANTIVLDQNDFAPEYF</sequence>
<gene>
    <name evidence="1" type="ORF">E2553_40410</name>
</gene>
<dbReference type="EMBL" id="SNVI01000005">
    <property type="protein sequence ID" value="TFE37671.1"/>
    <property type="molecule type" value="Genomic_DNA"/>
</dbReference>
<evidence type="ECO:0000313" key="2">
    <source>
        <dbReference type="Proteomes" id="UP000297385"/>
    </source>
</evidence>
<dbReference type="RefSeq" id="WP_134466193.1">
    <property type="nucleotide sequence ID" value="NZ_JBHMFL010000138.1"/>
</dbReference>
<organism evidence="1 2">
    <name type="scientific">Paraburkholderia dipogonis</name>
    <dbReference type="NCBI Taxonomy" id="1211383"/>
    <lineage>
        <taxon>Bacteria</taxon>
        <taxon>Pseudomonadati</taxon>
        <taxon>Pseudomonadota</taxon>
        <taxon>Betaproteobacteria</taxon>
        <taxon>Burkholderiales</taxon>
        <taxon>Burkholderiaceae</taxon>
        <taxon>Paraburkholderia</taxon>
    </lineage>
</organism>
<proteinExistence type="predicted"/>
<dbReference type="Proteomes" id="UP000297385">
    <property type="component" value="Unassembled WGS sequence"/>
</dbReference>
<reference evidence="1 2" key="1">
    <citation type="submission" date="2019-03" db="EMBL/GenBank/DDBJ databases">
        <title>Complete Genome Sequence of Paraburkholderia dipogonis ICMP 19430T, a Nitrogen-fixing Symbiont of the South African Invasive Legume Dipogon lignosus in New Zealand.</title>
        <authorList>
            <person name="De Meyer S.E."/>
        </authorList>
    </citation>
    <scope>NUCLEOTIDE SEQUENCE [LARGE SCALE GENOMIC DNA]</scope>
    <source>
        <strain evidence="1 2">ICMP 19430</strain>
    </source>
</reference>
<dbReference type="GeneID" id="97309513"/>
<dbReference type="AlphaFoldDB" id="A0A4Y8MJQ5"/>
<evidence type="ECO:0000313" key="1">
    <source>
        <dbReference type="EMBL" id="TFE37671.1"/>
    </source>
</evidence>
<name>A0A4Y8MJQ5_9BURK</name>
<comment type="caution">
    <text evidence="1">The sequence shown here is derived from an EMBL/GenBank/DDBJ whole genome shotgun (WGS) entry which is preliminary data.</text>
</comment>
<accession>A0A4Y8MJQ5</accession>